<dbReference type="InterPro" id="IPR006311">
    <property type="entry name" value="TAT_signal"/>
</dbReference>
<dbReference type="PROSITE" id="PS51318">
    <property type="entry name" value="TAT"/>
    <property type="match status" value="1"/>
</dbReference>
<dbReference type="RefSeq" id="WP_221430203.1">
    <property type="nucleotide sequence ID" value="NZ_CP081294.1"/>
</dbReference>
<dbReference type="EMBL" id="CP081294">
    <property type="protein sequence ID" value="QZD94458.1"/>
    <property type="molecule type" value="Genomic_DNA"/>
</dbReference>
<name>A0ABX9A599_9SPHN</name>
<reference evidence="1 2" key="1">
    <citation type="submission" date="2021-08" db="EMBL/GenBank/DDBJ databases">
        <title>Comparative Genomics Analysis of the Genus Qipengyuania Reveals Extensive Genetic Diversity and Metabolic Versatility, Including the Description of Fifteen Novel Species.</title>
        <authorList>
            <person name="Liu Y."/>
        </authorList>
    </citation>
    <scope>NUCLEOTIDE SEQUENCE [LARGE SCALE GENOMIC DNA]</scope>
    <source>
        <strain evidence="1 2">1NDH1</strain>
    </source>
</reference>
<dbReference type="Proteomes" id="UP000824321">
    <property type="component" value="Chromosome"/>
</dbReference>
<organism evidence="1 2">
    <name type="scientific">Qipengyuania gelatinilytica</name>
    <dbReference type="NCBI Taxonomy" id="2867231"/>
    <lineage>
        <taxon>Bacteria</taxon>
        <taxon>Pseudomonadati</taxon>
        <taxon>Pseudomonadota</taxon>
        <taxon>Alphaproteobacteria</taxon>
        <taxon>Sphingomonadales</taxon>
        <taxon>Erythrobacteraceae</taxon>
        <taxon>Qipengyuania</taxon>
    </lineage>
</organism>
<gene>
    <name evidence="1" type="ORF">K3136_10170</name>
</gene>
<protein>
    <submittedName>
        <fullName evidence="1">Uncharacterized protein</fullName>
    </submittedName>
</protein>
<accession>A0ABX9A599</accession>
<keyword evidence="2" id="KW-1185">Reference proteome</keyword>
<evidence type="ECO:0000313" key="1">
    <source>
        <dbReference type="EMBL" id="QZD94458.1"/>
    </source>
</evidence>
<sequence>MSNPRKATQASRRTLHVAVTAAVLGVAAMFTAAFTFAGDEAQASEPTQVAVAAQR</sequence>
<evidence type="ECO:0000313" key="2">
    <source>
        <dbReference type="Proteomes" id="UP000824321"/>
    </source>
</evidence>
<proteinExistence type="predicted"/>